<keyword evidence="2" id="KW-1185">Reference proteome</keyword>
<evidence type="ECO:0008006" key="3">
    <source>
        <dbReference type="Google" id="ProtNLM"/>
    </source>
</evidence>
<dbReference type="EMBL" id="JASCZI010060466">
    <property type="protein sequence ID" value="MED6132281.1"/>
    <property type="molecule type" value="Genomic_DNA"/>
</dbReference>
<sequence length="223" mass="25405">MNGVVRAALKRAHAHPLPLPILTQQPLRCFSTETGTVPPQHNPSNPSFFDAPKTGLAYGRLLGIHKHTLKTDVINCLQGLNLTLHDVKMEYTRTFIPRSMMVQFPSQHTMDEAVRMINRKGRLFKLERVNREEWDIVTPYNGRTILIQGIPRNAQFVDIERILSGCEYDHSSVNIFTRPAPDSFDLNRMATVRFPSSTQAMNAFISKNGTYCVNNRIFIQVLQ</sequence>
<protein>
    <recommendedName>
        <fullName evidence="3">Ribosomal protein S24e family protein</fullName>
    </recommendedName>
</protein>
<proteinExistence type="predicted"/>
<dbReference type="InterPro" id="IPR035979">
    <property type="entry name" value="RBD_domain_sf"/>
</dbReference>
<accession>A0ABU6S777</accession>
<comment type="caution">
    <text evidence="1">The sequence shown here is derived from an EMBL/GenBank/DDBJ whole genome shotgun (WGS) entry which is preliminary data.</text>
</comment>
<name>A0ABU6S777_9FABA</name>
<dbReference type="PANTHER" id="PTHR48167">
    <property type="entry name" value="EXPRESSED PROTEIN"/>
    <property type="match status" value="1"/>
</dbReference>
<dbReference type="Proteomes" id="UP001341840">
    <property type="component" value="Unassembled WGS sequence"/>
</dbReference>
<evidence type="ECO:0000313" key="1">
    <source>
        <dbReference type="EMBL" id="MED6132281.1"/>
    </source>
</evidence>
<organism evidence="1 2">
    <name type="scientific">Stylosanthes scabra</name>
    <dbReference type="NCBI Taxonomy" id="79078"/>
    <lineage>
        <taxon>Eukaryota</taxon>
        <taxon>Viridiplantae</taxon>
        <taxon>Streptophyta</taxon>
        <taxon>Embryophyta</taxon>
        <taxon>Tracheophyta</taxon>
        <taxon>Spermatophyta</taxon>
        <taxon>Magnoliopsida</taxon>
        <taxon>eudicotyledons</taxon>
        <taxon>Gunneridae</taxon>
        <taxon>Pentapetalae</taxon>
        <taxon>rosids</taxon>
        <taxon>fabids</taxon>
        <taxon>Fabales</taxon>
        <taxon>Fabaceae</taxon>
        <taxon>Papilionoideae</taxon>
        <taxon>50 kb inversion clade</taxon>
        <taxon>dalbergioids sensu lato</taxon>
        <taxon>Dalbergieae</taxon>
        <taxon>Pterocarpus clade</taxon>
        <taxon>Stylosanthes</taxon>
    </lineage>
</organism>
<gene>
    <name evidence="1" type="ORF">PIB30_017548</name>
</gene>
<evidence type="ECO:0000313" key="2">
    <source>
        <dbReference type="Proteomes" id="UP001341840"/>
    </source>
</evidence>
<dbReference type="SUPFAM" id="SSF54928">
    <property type="entry name" value="RNA-binding domain, RBD"/>
    <property type="match status" value="1"/>
</dbReference>
<reference evidence="1 2" key="1">
    <citation type="journal article" date="2023" name="Plants (Basel)">
        <title>Bridging the Gap: Combining Genomics and Transcriptomics Approaches to Understand Stylosanthes scabra, an Orphan Legume from the Brazilian Caatinga.</title>
        <authorList>
            <person name="Ferreira-Neto J.R.C."/>
            <person name="da Silva M.D."/>
            <person name="Binneck E."/>
            <person name="de Melo N.F."/>
            <person name="da Silva R.H."/>
            <person name="de Melo A.L.T.M."/>
            <person name="Pandolfi V."/>
            <person name="Bustamante F.O."/>
            <person name="Brasileiro-Vidal A.C."/>
            <person name="Benko-Iseppon A.M."/>
        </authorList>
    </citation>
    <scope>NUCLEOTIDE SEQUENCE [LARGE SCALE GENOMIC DNA]</scope>
    <source>
        <tissue evidence="1">Leaves</tissue>
    </source>
</reference>
<dbReference type="PANTHER" id="PTHR48167:SF2">
    <property type="entry name" value="EXPRESSED PROTEIN"/>
    <property type="match status" value="1"/>
</dbReference>